<keyword evidence="5" id="KW-1185">Reference proteome</keyword>
<evidence type="ECO:0000313" key="4">
    <source>
        <dbReference type="EMBL" id="WVN22126.1"/>
    </source>
</evidence>
<organism evidence="4 5">
    <name type="scientific">Mycoplasmopsis arginini</name>
    <name type="common">Mycoplasma arginini</name>
    <dbReference type="NCBI Taxonomy" id="2094"/>
    <lineage>
        <taxon>Bacteria</taxon>
        <taxon>Bacillati</taxon>
        <taxon>Mycoplasmatota</taxon>
        <taxon>Mycoplasmoidales</taxon>
        <taxon>Metamycoplasmataceae</taxon>
        <taxon>Mycoplasmopsis</taxon>
    </lineage>
</organism>
<feature type="region of interest" description="Disordered" evidence="2">
    <location>
        <begin position="871"/>
        <end position="891"/>
    </location>
</feature>
<reference evidence="4" key="1">
    <citation type="submission" date="2024-01" db="EMBL/GenBank/DDBJ databases">
        <title>Complete genome sequence of Mycoplasma arginini type strain G 230.</title>
        <authorList>
            <person name="Spergser J."/>
        </authorList>
    </citation>
    <scope>NUCLEOTIDE SEQUENCE</scope>
    <source>
        <strain evidence="4">NCTC 10129</strain>
    </source>
</reference>
<feature type="compositionally biased region" description="Basic and acidic residues" evidence="2">
    <location>
        <begin position="873"/>
        <end position="882"/>
    </location>
</feature>
<dbReference type="Proteomes" id="UP001432074">
    <property type="component" value="Chromosome"/>
</dbReference>
<sequence>MKKSRKLVIGLTFLTAAATAALATTVVGILKNQNLPTENKLWLSKKKLGEKVNETKELIDKLLDPKYKDIRKNLQDALDETNKNITKDSNAEDYDKQVENLSKVIEGVKKDKEQIDNNDGSLEKLKKEYEKAKKSAEDLSSKLTDDEYKTVKDKLDKDIAEATKNINENSSKEDYKLATEKLNKAIDQAKIRLSEFDQLVLRANELDNAIGDSKYYSYFKDQVKRLINDNFQPQNKNHFSLLTPKERKQKINILRSEVNHQEATLENYLLLISRYLDLKKEAEAFSQELSKNVIYRDIQNELEKQIFNSEDNIKKSNYVGYYGQDLILEEALKLSKQNKKAIDIELARSKSAYENEKELAQQLVAILNEKSEYSEIKQKLNQEIESASYGINDNSAASDYWPATLKLQIAINEAKEAKNIKDKQILTLEEAKAKYESKVTEALKLSDDLNKYNYRQLKQDFDKKFSTIKEAISASSLKEDYLSAIEKLDELMKESGEKLQKLDKALEKMKAFENKELEVKAYRDDIMGELRNTYFKNYLLEKIEEIKTGTNKEDPESIDQGIKSLDELLIETQNQVKFRETLWNKLLVAKEKYKVLAKWSNNDSEIAKILTYVQNEIERVVNDDELVKHASLNNSDLQKRIFEIFQHYAIFNDTIKHHNENKIRIDELLVELSKKDIYKKLKQELELEIKKVEVENSDIPFHDLHHIYQMFLMHKQMLDYEVSNFESKLEEANNLVNELIEPKYSDIREELKNKVSKILNEVSEISDDAKTREFLNQKNYALYEAIQHARNARNEIDNLGLEVGVAKNRYEEIKQNVKNYIREQLSQPKYLQIKNELQSKIEKIEAEVISSPATKELFDQKQAELIKWLGHAQNEKARKDSQESGDSSTAR</sequence>
<feature type="coiled-coil region" evidence="1">
    <location>
        <begin position="71"/>
        <end position="192"/>
    </location>
</feature>
<evidence type="ECO:0000256" key="3">
    <source>
        <dbReference type="SAM" id="SignalP"/>
    </source>
</evidence>
<accession>A0ABZ2AJ28</accession>
<feature type="signal peptide" evidence="3">
    <location>
        <begin position="1"/>
        <end position="23"/>
    </location>
</feature>
<feature type="coiled-coil region" evidence="1">
    <location>
        <begin position="474"/>
        <end position="508"/>
    </location>
</feature>
<keyword evidence="1" id="KW-0175">Coiled coil</keyword>
<evidence type="ECO:0000256" key="1">
    <source>
        <dbReference type="SAM" id="Coils"/>
    </source>
</evidence>
<evidence type="ECO:0000256" key="2">
    <source>
        <dbReference type="SAM" id="MobiDB-lite"/>
    </source>
</evidence>
<dbReference type="EMBL" id="CP143577">
    <property type="protein sequence ID" value="WVN22126.1"/>
    <property type="molecule type" value="Genomic_DNA"/>
</dbReference>
<feature type="chain" id="PRO_5046017200" evidence="3">
    <location>
        <begin position="24"/>
        <end position="891"/>
    </location>
</feature>
<name>A0ABZ2AJ28_MYCAR</name>
<protein>
    <submittedName>
        <fullName evidence="4">Uncharacterized protein</fullName>
    </submittedName>
</protein>
<dbReference type="RefSeq" id="WP_129694479.1">
    <property type="nucleotide sequence ID" value="NZ_CP143577.1"/>
</dbReference>
<proteinExistence type="predicted"/>
<feature type="coiled-coil region" evidence="1">
    <location>
        <begin position="350"/>
        <end position="383"/>
    </location>
</feature>
<keyword evidence="3" id="KW-0732">Signal</keyword>
<evidence type="ECO:0000313" key="5">
    <source>
        <dbReference type="Proteomes" id="UP001432074"/>
    </source>
</evidence>
<feature type="coiled-coil region" evidence="1">
    <location>
        <begin position="748"/>
        <end position="823"/>
    </location>
</feature>
<gene>
    <name evidence="4" type="ORF">V2E25_00805</name>
</gene>